<dbReference type="PROSITE" id="PS50005">
    <property type="entry name" value="TPR"/>
    <property type="match status" value="1"/>
</dbReference>
<dbReference type="Proteomes" id="UP001172911">
    <property type="component" value="Unassembled WGS sequence"/>
</dbReference>
<name>A0AAW7ZC16_9FIRM</name>
<dbReference type="SUPFAM" id="SSF48452">
    <property type="entry name" value="TPR-like"/>
    <property type="match status" value="1"/>
</dbReference>
<accession>A0AAW7ZC16</accession>
<evidence type="ECO:0000313" key="4">
    <source>
        <dbReference type="Proteomes" id="UP001172911"/>
    </source>
</evidence>
<gene>
    <name evidence="3" type="ORF">P6N53_05640</name>
</gene>
<proteinExistence type="predicted"/>
<keyword evidence="2" id="KW-0472">Membrane</keyword>
<keyword evidence="2" id="KW-1133">Transmembrane helix</keyword>
<keyword evidence="4" id="KW-1185">Reference proteome</keyword>
<dbReference type="SMART" id="SM00028">
    <property type="entry name" value="TPR"/>
    <property type="match status" value="1"/>
</dbReference>
<keyword evidence="2" id="KW-0812">Transmembrane</keyword>
<dbReference type="AlphaFoldDB" id="A0AAW7ZC16"/>
<dbReference type="RefSeq" id="WP_304541786.1">
    <property type="nucleotide sequence ID" value="NZ_JARPTC010000007.1"/>
</dbReference>
<protein>
    <recommendedName>
        <fullName evidence="5">Tetratricopeptide repeat protein</fullName>
    </recommendedName>
</protein>
<reference evidence="3" key="2">
    <citation type="submission" date="2023-03" db="EMBL/GenBank/DDBJ databases">
        <authorList>
            <person name="Zhang Z."/>
        </authorList>
    </citation>
    <scope>NUCLEOTIDE SEQUENCE</scope>
    <source>
        <strain evidence="3">DSA</strain>
    </source>
</reference>
<dbReference type="EMBL" id="JARPTC010000007">
    <property type="protein sequence ID" value="MDO7786704.1"/>
    <property type="molecule type" value="Genomic_DNA"/>
</dbReference>
<evidence type="ECO:0000256" key="1">
    <source>
        <dbReference type="PROSITE-ProRule" id="PRU00339"/>
    </source>
</evidence>
<feature type="repeat" description="TPR" evidence="1">
    <location>
        <begin position="226"/>
        <end position="259"/>
    </location>
</feature>
<feature type="transmembrane region" description="Helical" evidence="2">
    <location>
        <begin position="51"/>
        <end position="69"/>
    </location>
</feature>
<reference evidence="3" key="1">
    <citation type="journal article" date="2023" name="J. Hazard. Mater.">
        <title>Anaerobic biodegradation of pyrene and benzo[a]pyrene by a new sulfate-reducing Desulforamulus aquiferis strain DSA.</title>
        <authorList>
            <person name="Zhang Z."/>
            <person name="Sun J."/>
            <person name="Gong X."/>
            <person name="Wang C."/>
            <person name="Wang H."/>
        </authorList>
    </citation>
    <scope>NUCLEOTIDE SEQUENCE</scope>
    <source>
        <strain evidence="3">DSA</strain>
    </source>
</reference>
<dbReference type="InterPro" id="IPR011990">
    <property type="entry name" value="TPR-like_helical_dom_sf"/>
</dbReference>
<evidence type="ECO:0000256" key="2">
    <source>
        <dbReference type="SAM" id="Phobius"/>
    </source>
</evidence>
<sequence length="345" mass="39175">MWVYWFTLILVAIVLFFAIKIIVPTKIAVITSTFTFTLGFLFPLFQPRLLIWQIVLLFLSALFLFGFWITNELLKEKLNTANKPETDGEVLTVEAIENNSNTTEQSSLIDNLQGYVTEEVKPESITEDLTKEELIVEEQINEVALTKESFDEELATRESIVVDETIALELTIQEEVATEIIDAEQKLDERTDEEINLDSTVEECELSNEEISETVSEDKSPVNESAQTLLAQGLLFRKGKDFPSAIRCYKKSIALKPTSELLYLVISELSSVYQQLGLYSMASGIINTFIEQPELKNHSGSDNLRQKMKFISCLSGLLNKYQLGQIPYERVPKEILSEAFKESLK</sequence>
<feature type="transmembrane region" description="Helical" evidence="2">
    <location>
        <begin position="6"/>
        <end position="23"/>
    </location>
</feature>
<evidence type="ECO:0008006" key="5">
    <source>
        <dbReference type="Google" id="ProtNLM"/>
    </source>
</evidence>
<organism evidence="3 4">
    <name type="scientific">Desulforamulus aquiferis</name>
    <dbReference type="NCBI Taxonomy" id="1397668"/>
    <lineage>
        <taxon>Bacteria</taxon>
        <taxon>Bacillati</taxon>
        <taxon>Bacillota</taxon>
        <taxon>Clostridia</taxon>
        <taxon>Eubacteriales</taxon>
        <taxon>Peptococcaceae</taxon>
        <taxon>Desulforamulus</taxon>
    </lineage>
</organism>
<comment type="caution">
    <text evidence="3">The sequence shown here is derived from an EMBL/GenBank/DDBJ whole genome shotgun (WGS) entry which is preliminary data.</text>
</comment>
<feature type="transmembrane region" description="Helical" evidence="2">
    <location>
        <begin position="28"/>
        <end position="45"/>
    </location>
</feature>
<dbReference type="InterPro" id="IPR019734">
    <property type="entry name" value="TPR_rpt"/>
</dbReference>
<dbReference type="Gene3D" id="1.25.40.10">
    <property type="entry name" value="Tetratricopeptide repeat domain"/>
    <property type="match status" value="1"/>
</dbReference>
<keyword evidence="1" id="KW-0802">TPR repeat</keyword>
<evidence type="ECO:0000313" key="3">
    <source>
        <dbReference type="EMBL" id="MDO7786704.1"/>
    </source>
</evidence>